<feature type="domain" description="RING-type" evidence="5">
    <location>
        <begin position="91"/>
        <end position="131"/>
    </location>
</feature>
<dbReference type="GO" id="GO:0061630">
    <property type="term" value="F:ubiquitin protein ligase activity"/>
    <property type="evidence" value="ECO:0007669"/>
    <property type="project" value="TreeGrafter"/>
</dbReference>
<sequence length="147" mass="16794">MGNCLKSRTVDRISLLRENDVSSTELHQELPPPYVQNYEEEPSTIFNLTPSNQSSSISFTEEQSLRIAHRLSLIQHLPSGSFDGTKKRKECVICMCDFDIGDPMRFLPCLHTYHKQCIDNWLLRSFTCPSCMEPVDAALLSTFFTSE</sequence>
<organism evidence="6">
    <name type="scientific">Hydra vulgaris</name>
    <name type="common">Hydra</name>
    <name type="synonym">Hydra attenuata</name>
    <dbReference type="NCBI Taxonomy" id="6087"/>
    <lineage>
        <taxon>Eukaryota</taxon>
        <taxon>Metazoa</taxon>
        <taxon>Cnidaria</taxon>
        <taxon>Hydrozoa</taxon>
        <taxon>Hydroidolina</taxon>
        <taxon>Anthoathecata</taxon>
        <taxon>Aplanulata</taxon>
        <taxon>Hydridae</taxon>
        <taxon>Hydra</taxon>
    </lineage>
</organism>
<evidence type="ECO:0000313" key="7">
    <source>
        <dbReference type="Proteomes" id="UP001652625"/>
    </source>
</evidence>
<evidence type="ECO:0000313" key="8">
    <source>
        <dbReference type="RefSeq" id="XP_065674646.1"/>
    </source>
</evidence>
<dbReference type="Pfam" id="PF13639">
    <property type="entry name" value="zf-RING_2"/>
    <property type="match status" value="1"/>
</dbReference>
<keyword evidence="1" id="KW-0479">Metal-binding</keyword>
<gene>
    <name evidence="6" type="primary">RNF11</name>
    <name evidence="8" type="synonym">LOC100205481</name>
</gene>
<dbReference type="Proteomes" id="UP001652625">
    <property type="component" value="Chromosome 14"/>
</dbReference>
<evidence type="ECO:0000256" key="3">
    <source>
        <dbReference type="ARBA" id="ARBA00022833"/>
    </source>
</evidence>
<keyword evidence="3" id="KW-0862">Zinc</keyword>
<dbReference type="GO" id="GO:0008270">
    <property type="term" value="F:zinc ion binding"/>
    <property type="evidence" value="ECO:0007669"/>
    <property type="project" value="UniProtKB-KW"/>
</dbReference>
<dbReference type="PANTHER" id="PTHR46359:SF2">
    <property type="entry name" value="GEO07743P1"/>
    <property type="match status" value="1"/>
</dbReference>
<dbReference type="CDD" id="cd16468">
    <property type="entry name" value="RING-H2_RNF11"/>
    <property type="match status" value="1"/>
</dbReference>
<evidence type="ECO:0000256" key="4">
    <source>
        <dbReference type="PROSITE-ProRule" id="PRU00175"/>
    </source>
</evidence>
<keyword evidence="2 4" id="KW-0863">Zinc-finger</keyword>
<evidence type="ECO:0000313" key="6">
    <source>
        <dbReference type="EMBL" id="CDG66393.1"/>
    </source>
</evidence>
<dbReference type="EMBL" id="HAAD01000161">
    <property type="protein sequence ID" value="CDG66393.1"/>
    <property type="molecule type" value="mRNA"/>
</dbReference>
<evidence type="ECO:0000256" key="2">
    <source>
        <dbReference type="ARBA" id="ARBA00022771"/>
    </source>
</evidence>
<reference evidence="6" key="1">
    <citation type="journal article" date="2013" name="Genome Biol. Evol.">
        <title>Punctuated emergences of genetic and phenotypic innovations in eumetazoan, bilaterian, euteleostome, and hominidae ancestors.</title>
        <authorList>
            <person name="Wenger Y."/>
            <person name="Galliot B."/>
        </authorList>
    </citation>
    <scope>NUCLEOTIDE SEQUENCE</scope>
    <source>
        <tissue evidence="6">Whole animals</tissue>
    </source>
</reference>
<dbReference type="GeneID" id="100205481"/>
<dbReference type="InterPro" id="IPR013083">
    <property type="entry name" value="Znf_RING/FYVE/PHD"/>
</dbReference>
<dbReference type="PANTHER" id="PTHR46359">
    <property type="entry name" value="GEO07743P1"/>
    <property type="match status" value="1"/>
</dbReference>
<dbReference type="InterPro" id="IPR001841">
    <property type="entry name" value="Znf_RING"/>
</dbReference>
<dbReference type="OrthoDB" id="9984778at2759"/>
<evidence type="ECO:0000259" key="5">
    <source>
        <dbReference type="PROSITE" id="PS50089"/>
    </source>
</evidence>
<dbReference type="RefSeq" id="XP_065674646.1">
    <property type="nucleotide sequence ID" value="XM_065818574.1"/>
</dbReference>
<dbReference type="InterPro" id="IPR052804">
    <property type="entry name" value="UEC_component"/>
</dbReference>
<dbReference type="OMA" id="CMVEFCV"/>
<dbReference type="PROSITE" id="PS50089">
    <property type="entry name" value="ZF_RING_2"/>
    <property type="match status" value="1"/>
</dbReference>
<keyword evidence="7" id="KW-1185">Reference proteome</keyword>
<dbReference type="Gene3D" id="3.30.40.10">
    <property type="entry name" value="Zinc/RING finger domain, C3HC4 (zinc finger)"/>
    <property type="match status" value="1"/>
</dbReference>
<dbReference type="AlphaFoldDB" id="T2M2C7"/>
<dbReference type="GO" id="GO:0006511">
    <property type="term" value="P:ubiquitin-dependent protein catabolic process"/>
    <property type="evidence" value="ECO:0007669"/>
    <property type="project" value="TreeGrafter"/>
</dbReference>
<proteinExistence type="evidence at transcript level"/>
<reference evidence="8" key="2">
    <citation type="submission" date="2025-05" db="UniProtKB">
        <authorList>
            <consortium name="RefSeq"/>
        </authorList>
    </citation>
    <scope>IDENTIFICATION</scope>
</reference>
<dbReference type="RefSeq" id="XP_012559480.1">
    <property type="nucleotide sequence ID" value="XM_012704026.1"/>
</dbReference>
<evidence type="ECO:0000256" key="1">
    <source>
        <dbReference type="ARBA" id="ARBA00022723"/>
    </source>
</evidence>
<dbReference type="InterPro" id="IPR042981">
    <property type="entry name" value="RNF11_RING-H2"/>
</dbReference>
<name>T2M2C7_HYDVU</name>
<dbReference type="SUPFAM" id="SSF57850">
    <property type="entry name" value="RING/U-box"/>
    <property type="match status" value="1"/>
</dbReference>
<dbReference type="SMART" id="SM00184">
    <property type="entry name" value="RING"/>
    <property type="match status" value="1"/>
</dbReference>
<protein>
    <submittedName>
        <fullName evidence="6 8">RING finger protein 11</fullName>
    </submittedName>
</protein>
<dbReference type="KEGG" id="hmg:100205481"/>
<dbReference type="GO" id="GO:0000151">
    <property type="term" value="C:ubiquitin ligase complex"/>
    <property type="evidence" value="ECO:0007669"/>
    <property type="project" value="TreeGrafter"/>
</dbReference>
<accession>T2M2C7</accession>